<dbReference type="Pfam" id="PF05598">
    <property type="entry name" value="DUF772"/>
    <property type="match status" value="1"/>
</dbReference>
<dbReference type="PANTHER" id="PTHR33408">
    <property type="entry name" value="TRANSPOSASE"/>
    <property type="match status" value="1"/>
</dbReference>
<evidence type="ECO:0000313" key="4">
    <source>
        <dbReference type="Proteomes" id="UP000257143"/>
    </source>
</evidence>
<feature type="domain" description="Transposase InsH N-terminal" evidence="1">
    <location>
        <begin position="15"/>
        <end position="109"/>
    </location>
</feature>
<dbReference type="OrthoDB" id="9789070at2"/>
<dbReference type="NCBIfam" id="NF033551">
    <property type="entry name" value="transpos_IS1182"/>
    <property type="match status" value="1"/>
</dbReference>
<dbReference type="Proteomes" id="UP000257143">
    <property type="component" value="Unassembled WGS sequence"/>
</dbReference>
<feature type="domain" description="Transposase DDE" evidence="2">
    <location>
        <begin position="370"/>
        <end position="490"/>
    </location>
</feature>
<dbReference type="InterPro" id="IPR025668">
    <property type="entry name" value="Tnp_DDE_dom"/>
</dbReference>
<proteinExistence type="predicted"/>
<evidence type="ECO:0000313" key="3">
    <source>
        <dbReference type="EMBL" id="RDW21345.1"/>
    </source>
</evidence>
<evidence type="ECO:0000259" key="1">
    <source>
        <dbReference type="Pfam" id="PF05598"/>
    </source>
</evidence>
<protein>
    <submittedName>
        <fullName evidence="3">IS5/IS1182 family transposase</fullName>
    </submittedName>
</protein>
<dbReference type="InterPro" id="IPR047629">
    <property type="entry name" value="IS1182_transpos"/>
</dbReference>
<dbReference type="RefSeq" id="WP_115771516.1">
    <property type="nucleotide sequence ID" value="NZ_PIOC01000003.1"/>
</dbReference>
<name>A0A3D8Q2Q3_9BACI</name>
<dbReference type="PANTHER" id="PTHR33408:SF2">
    <property type="entry name" value="TRANSPOSASE DDE DOMAIN-CONTAINING PROTEIN"/>
    <property type="match status" value="1"/>
</dbReference>
<dbReference type="EMBL" id="PIOC01000003">
    <property type="protein sequence ID" value="RDW21345.1"/>
    <property type="molecule type" value="Genomic_DNA"/>
</dbReference>
<dbReference type="InterPro" id="IPR008490">
    <property type="entry name" value="Transposase_InsH_N"/>
</dbReference>
<reference evidence="4" key="1">
    <citation type="submission" date="2017-11" db="EMBL/GenBank/DDBJ databases">
        <authorList>
            <person name="Zhu W."/>
        </authorList>
    </citation>
    <scope>NUCLEOTIDE SEQUENCE [LARGE SCALE GENOMIC DNA]</scope>
    <source>
        <strain evidence="4">CAU 1183</strain>
    </source>
</reference>
<evidence type="ECO:0000259" key="2">
    <source>
        <dbReference type="Pfam" id="PF13751"/>
    </source>
</evidence>
<sequence length="523" mass="60683">MLKDKDMQLSIYSILYNKIPENHTLKILRDELDFSFINEMLRKTYSDRYGRPAKEPELMVKLLLLQHLYNLSDVRVIEEASLNLAYMYFLGINPEDDLPHPSLLTKFRKDKLGKKVDGQAYLTMDEIMAEFLHQCVEKGIIKGTGISIDSTHTEANTFKCTAERVMKRLASKLFKTMEKENGEVPVEINQEIPKYKEIEDHKEAKAVMKSYLEGTIAKVEEKIHIESSPKTKEVIDNAREILENPKFMEQKGVRSIVDQDARVGHKSKTSHFFGYKTEFMITTEDRIITAVHVSDGAYVDGKKFDELLELTKKSGVTIGEVYGDKAYFRRPILDKIKEVGATPYIPVSEMAYKIDEDLYSYNKDSDEWFCTQGNKTERKVYKKRKSGKETYRYYFEKETCRNCPLREQCISGKTVGRILEIGINTPEFYGYSQEQKSDEFREKYKKRSCQEWKNGEMKNFHGLDRAKGYDLKSMELQAKLTAFAVNIKRIAAILSSNKVSHFNFIVIFLKLKDGNVRFQKTCA</sequence>
<dbReference type="AlphaFoldDB" id="A0A3D8Q2Q3"/>
<dbReference type="Pfam" id="PF13751">
    <property type="entry name" value="DDE_Tnp_1_6"/>
    <property type="match status" value="1"/>
</dbReference>
<organism evidence="3 4">
    <name type="scientific">Oceanobacillus arenosus</name>
    <dbReference type="NCBI Taxonomy" id="1229153"/>
    <lineage>
        <taxon>Bacteria</taxon>
        <taxon>Bacillati</taxon>
        <taxon>Bacillota</taxon>
        <taxon>Bacilli</taxon>
        <taxon>Bacillales</taxon>
        <taxon>Bacillaceae</taxon>
        <taxon>Oceanobacillus</taxon>
    </lineage>
</organism>
<keyword evidence="4" id="KW-1185">Reference proteome</keyword>
<accession>A0A3D8Q2Q3</accession>
<gene>
    <name evidence="3" type="ORF">CWR48_02740</name>
</gene>
<comment type="caution">
    <text evidence="3">The sequence shown here is derived from an EMBL/GenBank/DDBJ whole genome shotgun (WGS) entry which is preliminary data.</text>
</comment>